<keyword evidence="1" id="KW-1185">Reference proteome</keyword>
<reference evidence="2" key="1">
    <citation type="submission" date="2022-11" db="UniProtKB">
        <authorList>
            <consortium name="WormBaseParasite"/>
        </authorList>
    </citation>
    <scope>IDENTIFICATION</scope>
</reference>
<dbReference type="WBParaSite" id="nRc.2.0.1.t15526-RA">
    <property type="protein sequence ID" value="nRc.2.0.1.t15526-RA"/>
    <property type="gene ID" value="nRc.2.0.1.g15526"/>
</dbReference>
<proteinExistence type="predicted"/>
<dbReference type="Proteomes" id="UP000887565">
    <property type="component" value="Unplaced"/>
</dbReference>
<evidence type="ECO:0000313" key="2">
    <source>
        <dbReference type="WBParaSite" id="nRc.2.0.1.t15526-RA"/>
    </source>
</evidence>
<organism evidence="1 2">
    <name type="scientific">Romanomermis culicivorax</name>
    <name type="common">Nematode worm</name>
    <dbReference type="NCBI Taxonomy" id="13658"/>
    <lineage>
        <taxon>Eukaryota</taxon>
        <taxon>Metazoa</taxon>
        <taxon>Ecdysozoa</taxon>
        <taxon>Nematoda</taxon>
        <taxon>Enoplea</taxon>
        <taxon>Dorylaimia</taxon>
        <taxon>Mermithida</taxon>
        <taxon>Mermithoidea</taxon>
        <taxon>Mermithidae</taxon>
        <taxon>Romanomermis</taxon>
    </lineage>
</organism>
<dbReference type="AlphaFoldDB" id="A0A915INZ8"/>
<accession>A0A915INZ8</accession>
<name>A0A915INZ8_ROMCU</name>
<protein>
    <submittedName>
        <fullName evidence="2">Uncharacterized protein</fullName>
    </submittedName>
</protein>
<sequence length="87" mass="9689">MAIDVKGQAVKLSKDIQSVLDQLMVKNQTHIYPIQFGVIPTISHIGFDSGGLLPRTMGQGLELPISIFSTQMKLELWRQRLNTPGIE</sequence>
<evidence type="ECO:0000313" key="1">
    <source>
        <dbReference type="Proteomes" id="UP000887565"/>
    </source>
</evidence>